<dbReference type="Gene3D" id="3.80.10.10">
    <property type="entry name" value="Ribonuclease Inhibitor"/>
    <property type="match status" value="1"/>
</dbReference>
<dbReference type="Proteomes" id="UP001221757">
    <property type="component" value="Unassembled WGS sequence"/>
</dbReference>
<comment type="caution">
    <text evidence="1">The sequence shown here is derived from an EMBL/GenBank/DDBJ whole genome shotgun (WGS) entry which is preliminary data.</text>
</comment>
<gene>
    <name evidence="1" type="ORF">B0H17DRAFT_1182099</name>
</gene>
<evidence type="ECO:0000313" key="1">
    <source>
        <dbReference type="EMBL" id="KAJ7681223.1"/>
    </source>
</evidence>
<dbReference type="AlphaFoldDB" id="A0AAD7G9R0"/>
<proteinExistence type="predicted"/>
<accession>A0AAD7G9R0</accession>
<protein>
    <submittedName>
        <fullName evidence="1">Uncharacterized protein</fullName>
    </submittedName>
</protein>
<dbReference type="EMBL" id="JARKIE010000121">
    <property type="protein sequence ID" value="KAJ7681223.1"/>
    <property type="molecule type" value="Genomic_DNA"/>
</dbReference>
<evidence type="ECO:0000313" key="2">
    <source>
        <dbReference type="Proteomes" id="UP001221757"/>
    </source>
</evidence>
<dbReference type="InterPro" id="IPR032675">
    <property type="entry name" value="LRR_dom_sf"/>
</dbReference>
<name>A0AAD7G9R0_MYCRO</name>
<keyword evidence="2" id="KW-1185">Reference proteome</keyword>
<organism evidence="1 2">
    <name type="scientific">Mycena rosella</name>
    <name type="common">Pink bonnet</name>
    <name type="synonym">Agaricus rosellus</name>
    <dbReference type="NCBI Taxonomy" id="1033263"/>
    <lineage>
        <taxon>Eukaryota</taxon>
        <taxon>Fungi</taxon>
        <taxon>Dikarya</taxon>
        <taxon>Basidiomycota</taxon>
        <taxon>Agaricomycotina</taxon>
        <taxon>Agaricomycetes</taxon>
        <taxon>Agaricomycetidae</taxon>
        <taxon>Agaricales</taxon>
        <taxon>Marasmiineae</taxon>
        <taxon>Mycenaceae</taxon>
        <taxon>Mycena</taxon>
    </lineage>
</organism>
<sequence length="320" mass="35728">MRDGAEKIIEDCFNRAGSCPLFFSVCGDMTAEADAISVTLRRRAHQLESVAIRADQQQLGKLVGIGPFPLLKKLAINMPLLGSSTTSFRKSEFFNDAPRLTRLYFGTNITPSMFSFPWTTLSNFTCANSSGDEFLKVLKLVPSLTAFTCRVTHGKIMHRAVITHERLQNLCLTDRSSTQFLPFVRLPALQNLVLHVADAMDNDSLFSILPGLTEIELHDLDEDFVLNFLARLDRTQDPEFLPRLQSLRFGDCTQFPVGILVQALSSRYETRDGMTELLVFQGTCFPGEEIYISREESDTLRELVAGGMVIHLGPEGGNQI</sequence>
<reference evidence="1" key="1">
    <citation type="submission" date="2023-03" db="EMBL/GenBank/DDBJ databases">
        <title>Massive genome expansion in bonnet fungi (Mycena s.s.) driven by repeated elements and novel gene families across ecological guilds.</title>
        <authorList>
            <consortium name="Lawrence Berkeley National Laboratory"/>
            <person name="Harder C.B."/>
            <person name="Miyauchi S."/>
            <person name="Viragh M."/>
            <person name="Kuo A."/>
            <person name="Thoen E."/>
            <person name="Andreopoulos B."/>
            <person name="Lu D."/>
            <person name="Skrede I."/>
            <person name="Drula E."/>
            <person name="Henrissat B."/>
            <person name="Morin E."/>
            <person name="Kohler A."/>
            <person name="Barry K."/>
            <person name="LaButti K."/>
            <person name="Morin E."/>
            <person name="Salamov A."/>
            <person name="Lipzen A."/>
            <person name="Mereny Z."/>
            <person name="Hegedus B."/>
            <person name="Baldrian P."/>
            <person name="Stursova M."/>
            <person name="Weitz H."/>
            <person name="Taylor A."/>
            <person name="Grigoriev I.V."/>
            <person name="Nagy L.G."/>
            <person name="Martin F."/>
            <person name="Kauserud H."/>
        </authorList>
    </citation>
    <scope>NUCLEOTIDE SEQUENCE</scope>
    <source>
        <strain evidence="1">CBHHK067</strain>
    </source>
</reference>